<proteinExistence type="predicted"/>
<gene>
    <name evidence="2" type="ORF">EDB95_5148</name>
</gene>
<protein>
    <recommendedName>
        <fullName evidence="4">DUF4136 domain-containing protein</fullName>
    </recommendedName>
</protein>
<feature type="signal peptide" evidence="1">
    <location>
        <begin position="1"/>
        <end position="20"/>
    </location>
</feature>
<evidence type="ECO:0000313" key="2">
    <source>
        <dbReference type="EMBL" id="TDW97301.1"/>
    </source>
</evidence>
<evidence type="ECO:0008006" key="4">
    <source>
        <dbReference type="Google" id="ProtNLM"/>
    </source>
</evidence>
<sequence>MRKTWILALFLLAACSNTHITSSWRNDRVPAVHYSKVMVLAMVPDNQRNIRQAMEHSMVEQLRRNGYEAVSAFQEFGPKAFEGMTEQASVAKAKSDGADGLLTISQTDHRRTRQYVPGTIYPSPWGWGWGWGGGYYSPGYVRSANCFAWETNFYDVTSDKVLYSVQSNSFDPSSANDLADSYSKEIVRDMKEKRVLIKLSKKDLADR</sequence>
<keyword evidence="1" id="KW-0732">Signal</keyword>
<name>A0A4R8DHU9_9BACT</name>
<reference evidence="2 3" key="1">
    <citation type="submission" date="2019-03" db="EMBL/GenBank/DDBJ databases">
        <title>Genomic Encyclopedia of Type Strains, Phase IV (KMG-IV): sequencing the most valuable type-strain genomes for metagenomic binning, comparative biology and taxonomic classification.</title>
        <authorList>
            <person name="Goeker M."/>
        </authorList>
    </citation>
    <scope>NUCLEOTIDE SEQUENCE [LARGE SCALE GENOMIC DNA]</scope>
    <source>
        <strain evidence="2 3">DSM 100059</strain>
    </source>
</reference>
<organism evidence="2 3">
    <name type="scientific">Dinghuibacter silviterrae</name>
    <dbReference type="NCBI Taxonomy" id="1539049"/>
    <lineage>
        <taxon>Bacteria</taxon>
        <taxon>Pseudomonadati</taxon>
        <taxon>Bacteroidota</taxon>
        <taxon>Chitinophagia</taxon>
        <taxon>Chitinophagales</taxon>
        <taxon>Chitinophagaceae</taxon>
        <taxon>Dinghuibacter</taxon>
    </lineage>
</organism>
<dbReference type="PROSITE" id="PS51257">
    <property type="entry name" value="PROKAR_LIPOPROTEIN"/>
    <property type="match status" value="1"/>
</dbReference>
<dbReference type="Proteomes" id="UP000294498">
    <property type="component" value="Unassembled WGS sequence"/>
</dbReference>
<dbReference type="EMBL" id="SODV01000002">
    <property type="protein sequence ID" value="TDW97301.1"/>
    <property type="molecule type" value="Genomic_DNA"/>
</dbReference>
<accession>A0A4R8DHU9</accession>
<dbReference type="RefSeq" id="WP_133999297.1">
    <property type="nucleotide sequence ID" value="NZ_SODV01000002.1"/>
</dbReference>
<feature type="chain" id="PRO_5020539014" description="DUF4136 domain-containing protein" evidence="1">
    <location>
        <begin position="21"/>
        <end position="207"/>
    </location>
</feature>
<comment type="caution">
    <text evidence="2">The sequence shown here is derived from an EMBL/GenBank/DDBJ whole genome shotgun (WGS) entry which is preliminary data.</text>
</comment>
<evidence type="ECO:0000256" key="1">
    <source>
        <dbReference type="SAM" id="SignalP"/>
    </source>
</evidence>
<dbReference type="AlphaFoldDB" id="A0A4R8DHU9"/>
<evidence type="ECO:0000313" key="3">
    <source>
        <dbReference type="Proteomes" id="UP000294498"/>
    </source>
</evidence>
<dbReference type="OrthoDB" id="6077795at2"/>
<keyword evidence="3" id="KW-1185">Reference proteome</keyword>